<dbReference type="Proteomes" id="UP001320706">
    <property type="component" value="Unassembled WGS sequence"/>
</dbReference>
<organism evidence="1 2">
    <name type="scientific">Zalaria obscura</name>
    <dbReference type="NCBI Taxonomy" id="2024903"/>
    <lineage>
        <taxon>Eukaryota</taxon>
        <taxon>Fungi</taxon>
        <taxon>Dikarya</taxon>
        <taxon>Ascomycota</taxon>
        <taxon>Pezizomycotina</taxon>
        <taxon>Dothideomycetes</taxon>
        <taxon>Dothideomycetidae</taxon>
        <taxon>Dothideales</taxon>
        <taxon>Zalariaceae</taxon>
        <taxon>Zalaria</taxon>
    </lineage>
</organism>
<name>A0ACC3SAA1_9PEZI</name>
<dbReference type="EMBL" id="JAMKPW020000024">
    <property type="protein sequence ID" value="KAK8205511.1"/>
    <property type="molecule type" value="Genomic_DNA"/>
</dbReference>
<protein>
    <submittedName>
        <fullName evidence="1">Telomere binding protein</fullName>
    </submittedName>
</protein>
<evidence type="ECO:0000313" key="1">
    <source>
        <dbReference type="EMBL" id="KAK8205511.1"/>
    </source>
</evidence>
<reference evidence="1" key="1">
    <citation type="submission" date="2024-02" db="EMBL/GenBank/DDBJ databases">
        <title>Metagenome Assembled Genome of Zalaria obscura JY119.</title>
        <authorList>
            <person name="Vighnesh L."/>
            <person name="Jagadeeshwari U."/>
            <person name="Venkata Ramana C."/>
            <person name="Sasikala C."/>
        </authorList>
    </citation>
    <scope>NUCLEOTIDE SEQUENCE</scope>
    <source>
        <strain evidence="1">JY119</strain>
    </source>
</reference>
<keyword evidence="2" id="KW-1185">Reference proteome</keyword>
<evidence type="ECO:0000313" key="2">
    <source>
        <dbReference type="Proteomes" id="UP001320706"/>
    </source>
</evidence>
<gene>
    <name evidence="1" type="primary">TEL2</name>
    <name evidence="1" type="ORF">M8818_004880</name>
</gene>
<proteinExistence type="predicted"/>
<accession>A0ACC3SAA1</accession>
<sequence length="973" mass="108228">MSDFLTAVKTVPLRESRKPAIVEVVSTPDEVLEPPQQSQTSIKSPEEALQLLEARSDQYILTDVLQYLHQAQDQSFNIRVPGATSAKMINELVNTTVQDLWGSDDENRKLLVRCLKSVAGVGAVTTRLKLLLSELQNQKRTTISSNSTQPLRDTLSVLAHVLDGDKFVQDVWSDVSNLVRREAQRRLLWKEFVSSIGSGKIVALTAQAEDTLKDVNVTVSASWLASGSSYSSWLGRNVATMARTVSQADEAAWKAIAQLFGKGLSIGYPGRIVEAIHDNLTLSEDATISPIQALVAHLHGHEQRQLLECTFKFMSERCAKLQDTSSNPESVGKQTSHLRSATALLSVLVKGNEPMADRLVAWLTDPAVNSREPFAIRRVALAVIAGDEDRLQDVLEKSMQTFGEHLFIVHTPILQQEVIAQVLLLASGYVHRAQPMSLFMLVRSSTHLNAVSSRLNASSSRARFLGMVVGMALSDLIDKPGQRMEFDLEEARTQEAQWYRALTRVNDNVAVGDFEEMRATFARKSSRLVPQTTQSPLGKNQRKKAATKEIKRAPVKSQTEVVGPRVVEILDGSDEEDDLVPYDKPDEDPEDEDEDPTLVNRNKPRAPVYIRDLIAGLNDKENYERHHLALTHAAPLIRRKSSFGKEVSDHAIELSSILANLGDPFEIDNFIELRLQALIAVLLSGPAEMAPWFARQVFDGDYSLSQRTTLLSVLGLGARELAGFKDEDDLNPAPQSTDFPSKKLPERLHKLYAQEKTPLQGITQRLEQSMIQPMALQAADSVSGPNVLKVRTFSSRMDVEKKRKKAVPNALAKVVADSFFFPLTGRWWANMNAYGANNVHFQPFLLTTYIKTLALLLHAAGPGTLSLPQMTGEFWDLLLSVRTNALGDAGVLEAVLFAFMTLLEVNEDKRRIAEEHSRQLMETQEWVDMVFEKTAGGDEESERVRMLAAGVLLKTKDVVEKYQRLLVGDMLDY</sequence>
<comment type="caution">
    <text evidence="1">The sequence shown here is derived from an EMBL/GenBank/DDBJ whole genome shotgun (WGS) entry which is preliminary data.</text>
</comment>